<gene>
    <name evidence="1" type="ORF">GLOTRDRAFT_133054</name>
</gene>
<reference evidence="1 2" key="1">
    <citation type="journal article" date="2012" name="Science">
        <title>The Paleozoic origin of enzymatic lignin decomposition reconstructed from 31 fungal genomes.</title>
        <authorList>
            <person name="Floudas D."/>
            <person name="Binder M."/>
            <person name="Riley R."/>
            <person name="Barry K."/>
            <person name="Blanchette R.A."/>
            <person name="Henrissat B."/>
            <person name="Martinez A.T."/>
            <person name="Otillar R."/>
            <person name="Spatafora J.W."/>
            <person name="Yadav J.S."/>
            <person name="Aerts A."/>
            <person name="Benoit I."/>
            <person name="Boyd A."/>
            <person name="Carlson A."/>
            <person name="Copeland A."/>
            <person name="Coutinho P.M."/>
            <person name="de Vries R.P."/>
            <person name="Ferreira P."/>
            <person name="Findley K."/>
            <person name="Foster B."/>
            <person name="Gaskell J."/>
            <person name="Glotzer D."/>
            <person name="Gorecki P."/>
            <person name="Heitman J."/>
            <person name="Hesse C."/>
            <person name="Hori C."/>
            <person name="Igarashi K."/>
            <person name="Jurgens J.A."/>
            <person name="Kallen N."/>
            <person name="Kersten P."/>
            <person name="Kohler A."/>
            <person name="Kuees U."/>
            <person name="Kumar T.K.A."/>
            <person name="Kuo A."/>
            <person name="LaButti K."/>
            <person name="Larrondo L.F."/>
            <person name="Lindquist E."/>
            <person name="Ling A."/>
            <person name="Lombard V."/>
            <person name="Lucas S."/>
            <person name="Lundell T."/>
            <person name="Martin R."/>
            <person name="McLaughlin D.J."/>
            <person name="Morgenstern I."/>
            <person name="Morin E."/>
            <person name="Murat C."/>
            <person name="Nagy L.G."/>
            <person name="Nolan M."/>
            <person name="Ohm R.A."/>
            <person name="Patyshakuliyeva A."/>
            <person name="Rokas A."/>
            <person name="Ruiz-Duenas F.J."/>
            <person name="Sabat G."/>
            <person name="Salamov A."/>
            <person name="Samejima M."/>
            <person name="Schmutz J."/>
            <person name="Slot J.C."/>
            <person name="St John F."/>
            <person name="Stenlid J."/>
            <person name="Sun H."/>
            <person name="Sun S."/>
            <person name="Syed K."/>
            <person name="Tsang A."/>
            <person name="Wiebenga A."/>
            <person name="Young D."/>
            <person name="Pisabarro A."/>
            <person name="Eastwood D.C."/>
            <person name="Martin F."/>
            <person name="Cullen D."/>
            <person name="Grigoriev I.V."/>
            <person name="Hibbett D.S."/>
        </authorList>
    </citation>
    <scope>NUCLEOTIDE SEQUENCE [LARGE SCALE GENOMIC DNA]</scope>
    <source>
        <strain evidence="1 2">ATCC 11539</strain>
    </source>
</reference>
<name>S7PVN1_GLOTA</name>
<dbReference type="RefSeq" id="XP_007870123.1">
    <property type="nucleotide sequence ID" value="XM_007871932.1"/>
</dbReference>
<dbReference type="KEGG" id="gtr:GLOTRDRAFT_133054"/>
<organism evidence="1 2">
    <name type="scientific">Gloeophyllum trabeum (strain ATCC 11539 / FP-39264 / Madison 617)</name>
    <name type="common">Brown rot fungus</name>
    <dbReference type="NCBI Taxonomy" id="670483"/>
    <lineage>
        <taxon>Eukaryota</taxon>
        <taxon>Fungi</taxon>
        <taxon>Dikarya</taxon>
        <taxon>Basidiomycota</taxon>
        <taxon>Agaricomycotina</taxon>
        <taxon>Agaricomycetes</taxon>
        <taxon>Gloeophyllales</taxon>
        <taxon>Gloeophyllaceae</taxon>
        <taxon>Gloeophyllum</taxon>
    </lineage>
</organism>
<proteinExistence type="predicted"/>
<evidence type="ECO:0000313" key="1">
    <source>
        <dbReference type="EMBL" id="EPQ51686.1"/>
    </source>
</evidence>
<protein>
    <submittedName>
        <fullName evidence="1">Uncharacterized protein</fullName>
    </submittedName>
</protein>
<sequence length="151" mass="17264">MSGLKHFAITGAGNVWLFIASELLSLKVSRKVDAVLILTPSAKWTDWIFTSHFRWDILDEKIIIWWGTKLDHRRDVARFKFTTGTLTTLFLEQLKWAILYFEAERKSMKEIAESYFSRTSKAIQITHTPLALAWDKGEGVPASDDSEGSGR</sequence>
<dbReference type="HOGENOM" id="CLU_1731653_0_0_1"/>
<keyword evidence="2" id="KW-1185">Reference proteome</keyword>
<dbReference type="GeneID" id="19302640"/>
<dbReference type="Proteomes" id="UP000030669">
    <property type="component" value="Unassembled WGS sequence"/>
</dbReference>
<evidence type="ECO:0000313" key="2">
    <source>
        <dbReference type="Proteomes" id="UP000030669"/>
    </source>
</evidence>
<dbReference type="EMBL" id="KB469310">
    <property type="protein sequence ID" value="EPQ51686.1"/>
    <property type="molecule type" value="Genomic_DNA"/>
</dbReference>
<dbReference type="AlphaFoldDB" id="S7PVN1"/>
<accession>S7PVN1</accession>